<gene>
    <name evidence="5" type="ORF">ACHAXA_001246</name>
</gene>
<dbReference type="Proteomes" id="UP001530377">
    <property type="component" value="Unassembled WGS sequence"/>
</dbReference>
<comment type="similarity">
    <text evidence="1">Belongs to the glycosyltransferase 90 family.</text>
</comment>
<dbReference type="AlphaFoldDB" id="A0ABD3R939"/>
<feature type="signal peptide" evidence="3">
    <location>
        <begin position="1"/>
        <end position="18"/>
    </location>
</feature>
<dbReference type="Pfam" id="PF05686">
    <property type="entry name" value="Glyco_transf_90"/>
    <property type="match status" value="1"/>
</dbReference>
<evidence type="ECO:0000313" key="5">
    <source>
        <dbReference type="EMBL" id="KAL3809515.1"/>
    </source>
</evidence>
<organism evidence="5 6">
    <name type="scientific">Cyclostephanos tholiformis</name>
    <dbReference type="NCBI Taxonomy" id="382380"/>
    <lineage>
        <taxon>Eukaryota</taxon>
        <taxon>Sar</taxon>
        <taxon>Stramenopiles</taxon>
        <taxon>Ochrophyta</taxon>
        <taxon>Bacillariophyta</taxon>
        <taxon>Coscinodiscophyceae</taxon>
        <taxon>Thalassiosirophycidae</taxon>
        <taxon>Stephanodiscales</taxon>
        <taxon>Stephanodiscaceae</taxon>
        <taxon>Cyclostephanos</taxon>
    </lineage>
</organism>
<comment type="caution">
    <text evidence="5">The sequence shown here is derived from an EMBL/GenBank/DDBJ whole genome shotgun (WGS) entry which is preliminary data.</text>
</comment>
<dbReference type="InterPro" id="IPR006598">
    <property type="entry name" value="CAP10"/>
</dbReference>
<protein>
    <recommendedName>
        <fullName evidence="4">Glycosyl transferase CAP10 domain-containing protein</fullName>
    </recommendedName>
</protein>
<reference evidence="5 6" key="1">
    <citation type="submission" date="2024-10" db="EMBL/GenBank/DDBJ databases">
        <title>Updated reference genomes for cyclostephanoid diatoms.</title>
        <authorList>
            <person name="Roberts W.R."/>
            <person name="Alverson A.J."/>
        </authorList>
    </citation>
    <scope>NUCLEOTIDE SEQUENCE [LARGE SCALE GENOMIC DNA]</scope>
    <source>
        <strain evidence="5 6">AJA228-03</strain>
    </source>
</reference>
<dbReference type="GO" id="GO:0016740">
    <property type="term" value="F:transferase activity"/>
    <property type="evidence" value="ECO:0007669"/>
    <property type="project" value="UniProtKB-KW"/>
</dbReference>
<feature type="chain" id="PRO_5044751335" description="Glycosyl transferase CAP10 domain-containing protein" evidence="3">
    <location>
        <begin position="19"/>
        <end position="541"/>
    </location>
</feature>
<accession>A0ABD3R939</accession>
<evidence type="ECO:0000256" key="3">
    <source>
        <dbReference type="SAM" id="SignalP"/>
    </source>
</evidence>
<dbReference type="InterPro" id="IPR051091">
    <property type="entry name" value="O-Glucosyltr/Glycosyltrsf_90"/>
</dbReference>
<name>A0ABD3R939_9STRA</name>
<sequence length="541" mass="62353">MRVIFTVALIVATGIVACRHLRGENYRLSIHDPKSVVLKGKPVGSSDIDVNKITATTFDLPPLSRYSLDNINITSPSFNRELFILYYDPQEDEFRVYIDEKRDLYLAKVFSPLWSRLRTVVPILTYALRNHFPDRFQGEHEFMTYFSTGDVIKLMCECVVKKESSNCQNDKFAPILQFGSVYKDPTILPTLVTMPVWQHLPCFEEWQKEGKICEYLKRQREVAGKLSGEESLVKDTATGESKWMPFSEWDALYPILIWRGSDYSFLTCIQHRVLPVEWNRDIASQLSQLGNDARAVALALMNVWDNLTPRWKATALSAMAKLDVRDMIGVSENRKRKQVPWIDAKFVIKSHVHGVSVMPKVDRYEPFHEFGVEVATGDKMTLSQLSKYKYHIDLGGGGGTSWLGTLDKLGMPGLLFHHETSAKDYFHDEILPWVHYVPVNEDLSDLKEKYDWAEANSDEARQISDAGTKYVQNRSEPEVMRQSYERYFIHSLRNVLAAYVPMSDRVEAKIQMAEWLAKWSMVGRCSGWDEKCAFKNWRIKA</sequence>
<dbReference type="PANTHER" id="PTHR12203">
    <property type="entry name" value="KDEL LYS-ASP-GLU-LEU CONTAINING - RELATED"/>
    <property type="match status" value="1"/>
</dbReference>
<dbReference type="EMBL" id="JALLPB020000399">
    <property type="protein sequence ID" value="KAL3809515.1"/>
    <property type="molecule type" value="Genomic_DNA"/>
</dbReference>
<dbReference type="PROSITE" id="PS51257">
    <property type="entry name" value="PROKAR_LIPOPROTEIN"/>
    <property type="match status" value="1"/>
</dbReference>
<evidence type="ECO:0000259" key="4">
    <source>
        <dbReference type="SMART" id="SM00672"/>
    </source>
</evidence>
<keyword evidence="6" id="KW-1185">Reference proteome</keyword>
<evidence type="ECO:0000313" key="6">
    <source>
        <dbReference type="Proteomes" id="UP001530377"/>
    </source>
</evidence>
<keyword evidence="2" id="KW-0808">Transferase</keyword>
<keyword evidence="3" id="KW-0732">Signal</keyword>
<dbReference type="PANTHER" id="PTHR12203:SF35">
    <property type="entry name" value="PROTEIN O-GLUCOSYLTRANSFERASE 1"/>
    <property type="match status" value="1"/>
</dbReference>
<proteinExistence type="inferred from homology"/>
<dbReference type="SMART" id="SM00672">
    <property type="entry name" value="CAP10"/>
    <property type="match status" value="1"/>
</dbReference>
<feature type="domain" description="Glycosyl transferase CAP10" evidence="4">
    <location>
        <begin position="269"/>
        <end position="488"/>
    </location>
</feature>
<evidence type="ECO:0000256" key="1">
    <source>
        <dbReference type="ARBA" id="ARBA00010118"/>
    </source>
</evidence>
<evidence type="ECO:0000256" key="2">
    <source>
        <dbReference type="ARBA" id="ARBA00022679"/>
    </source>
</evidence>